<accession>A0A5B0L1R3</accession>
<comment type="caution">
    <text evidence="1">The sequence shown here is derived from an EMBL/GenBank/DDBJ whole genome shotgun (WGS) entry which is preliminary data.</text>
</comment>
<gene>
    <name evidence="1" type="ORF">FH063_001352</name>
</gene>
<dbReference type="AlphaFoldDB" id="A0A5B0L1R3"/>
<dbReference type="EMBL" id="VEWN01000002">
    <property type="protein sequence ID" value="KAA1057184.1"/>
    <property type="molecule type" value="Genomic_DNA"/>
</dbReference>
<organism evidence="1 2">
    <name type="scientific">Azospirillum argentinense</name>
    <dbReference type="NCBI Taxonomy" id="2970906"/>
    <lineage>
        <taxon>Bacteria</taxon>
        <taxon>Pseudomonadati</taxon>
        <taxon>Pseudomonadota</taxon>
        <taxon>Alphaproteobacteria</taxon>
        <taxon>Rhodospirillales</taxon>
        <taxon>Azospirillaceae</taxon>
        <taxon>Azospirillum</taxon>
    </lineage>
</organism>
<name>A0A5B0L1R3_9PROT</name>
<dbReference type="Proteomes" id="UP000325333">
    <property type="component" value="Unassembled WGS sequence"/>
</dbReference>
<evidence type="ECO:0000313" key="2">
    <source>
        <dbReference type="Proteomes" id="UP000325333"/>
    </source>
</evidence>
<dbReference type="RefSeq" id="WP_149648868.1">
    <property type="nucleotide sequence ID" value="NZ_VEWN01000002.1"/>
</dbReference>
<reference evidence="1 2" key="1">
    <citation type="submission" date="2019-07" db="EMBL/GenBank/DDBJ databases">
        <title>Genome sequencing of the stress-tolerant strain Azospirillum brasilense Az19.</title>
        <authorList>
            <person name="Maroniche G.A."/>
            <person name="Garcia J.E."/>
            <person name="Pagnussat L."/>
            <person name="Amenta M."/>
            <person name="Creus C.M."/>
        </authorList>
    </citation>
    <scope>NUCLEOTIDE SEQUENCE [LARGE SCALE GENOMIC DNA]</scope>
    <source>
        <strain evidence="1 2">Az19</strain>
    </source>
</reference>
<evidence type="ECO:0000313" key="1">
    <source>
        <dbReference type="EMBL" id="KAA1057184.1"/>
    </source>
</evidence>
<sequence length="84" mass="8826">MTNPVALGISAWCVSAGTLMTLVSKGVLTPEEAQRSLDKDLTAFDNITAALPADDQSIAQVRAMLLSLMAQVRQVRPPPAPPAP</sequence>
<protein>
    <submittedName>
        <fullName evidence="1">Uncharacterized protein</fullName>
    </submittedName>
</protein>
<proteinExistence type="predicted"/>